<sequence length="111" mass="11716">EGAADAARALERAGTRMTPEIADPEVMRYALKGTDEEWAEALGGSGGRSVAEEGGTIQVRTVAKAKKRKAADDADKALSDVTRNDRKLNGGKKGGSASKKKSKKSKKKSKQ</sequence>
<feature type="region of interest" description="Disordered" evidence="1">
    <location>
        <begin position="1"/>
        <end position="21"/>
    </location>
</feature>
<feature type="compositionally biased region" description="Basic and acidic residues" evidence="1">
    <location>
        <begin position="70"/>
        <end position="88"/>
    </location>
</feature>
<evidence type="ECO:0000256" key="1">
    <source>
        <dbReference type="SAM" id="MobiDB-lite"/>
    </source>
</evidence>
<feature type="compositionally biased region" description="Basic residues" evidence="1">
    <location>
        <begin position="98"/>
        <end position="111"/>
    </location>
</feature>
<evidence type="ECO:0000313" key="3">
    <source>
        <dbReference type="Proteomes" id="UP000266841"/>
    </source>
</evidence>
<gene>
    <name evidence="2" type="ORF">THAOC_24170</name>
</gene>
<dbReference type="AlphaFoldDB" id="K0SB95"/>
<feature type="region of interest" description="Disordered" evidence="1">
    <location>
        <begin position="62"/>
        <end position="111"/>
    </location>
</feature>
<comment type="caution">
    <text evidence="2">The sequence shown here is derived from an EMBL/GenBank/DDBJ whole genome shotgun (WGS) entry which is preliminary data.</text>
</comment>
<proteinExistence type="predicted"/>
<accession>K0SB95</accession>
<feature type="non-terminal residue" evidence="2">
    <location>
        <position position="1"/>
    </location>
</feature>
<dbReference type="Proteomes" id="UP000266841">
    <property type="component" value="Unassembled WGS sequence"/>
</dbReference>
<reference evidence="2 3" key="1">
    <citation type="journal article" date="2012" name="Genome Biol.">
        <title>Genome and low-iron response of an oceanic diatom adapted to chronic iron limitation.</title>
        <authorList>
            <person name="Lommer M."/>
            <person name="Specht M."/>
            <person name="Roy A.S."/>
            <person name="Kraemer L."/>
            <person name="Andreson R."/>
            <person name="Gutowska M.A."/>
            <person name="Wolf J."/>
            <person name="Bergner S.V."/>
            <person name="Schilhabel M.B."/>
            <person name="Klostermeier U.C."/>
            <person name="Beiko R.G."/>
            <person name="Rosenstiel P."/>
            <person name="Hippler M."/>
            <person name="Laroche J."/>
        </authorList>
    </citation>
    <scope>NUCLEOTIDE SEQUENCE [LARGE SCALE GENOMIC DNA]</scope>
    <source>
        <strain evidence="2 3">CCMP1005</strain>
    </source>
</reference>
<dbReference type="OrthoDB" id="10067491at2759"/>
<name>K0SB95_THAOC</name>
<evidence type="ECO:0000313" key="2">
    <source>
        <dbReference type="EMBL" id="EJK56017.1"/>
    </source>
</evidence>
<protein>
    <submittedName>
        <fullName evidence="2">Uncharacterized protein</fullName>
    </submittedName>
</protein>
<keyword evidence="3" id="KW-1185">Reference proteome</keyword>
<organism evidence="2 3">
    <name type="scientific">Thalassiosira oceanica</name>
    <name type="common">Marine diatom</name>
    <dbReference type="NCBI Taxonomy" id="159749"/>
    <lineage>
        <taxon>Eukaryota</taxon>
        <taxon>Sar</taxon>
        <taxon>Stramenopiles</taxon>
        <taxon>Ochrophyta</taxon>
        <taxon>Bacillariophyta</taxon>
        <taxon>Coscinodiscophyceae</taxon>
        <taxon>Thalassiosirophycidae</taxon>
        <taxon>Thalassiosirales</taxon>
        <taxon>Thalassiosiraceae</taxon>
        <taxon>Thalassiosira</taxon>
    </lineage>
</organism>
<dbReference type="EMBL" id="AGNL01032617">
    <property type="protein sequence ID" value="EJK56017.1"/>
    <property type="molecule type" value="Genomic_DNA"/>
</dbReference>